<evidence type="ECO:0000313" key="17">
    <source>
        <dbReference type="EMBL" id="RKR73574.1"/>
    </source>
</evidence>
<evidence type="ECO:0000259" key="14">
    <source>
        <dbReference type="Pfam" id="PF01433"/>
    </source>
</evidence>
<keyword evidence="6 17" id="KW-0031">Aminopeptidase</keyword>
<evidence type="ECO:0000256" key="3">
    <source>
        <dbReference type="ARBA" id="ARBA00010136"/>
    </source>
</evidence>
<keyword evidence="10" id="KW-0862">Zinc</keyword>
<organism evidence="17 18">
    <name type="scientific">Frondihabitans australicus</name>
    <dbReference type="NCBI Taxonomy" id="386892"/>
    <lineage>
        <taxon>Bacteria</taxon>
        <taxon>Bacillati</taxon>
        <taxon>Actinomycetota</taxon>
        <taxon>Actinomycetes</taxon>
        <taxon>Micrococcales</taxon>
        <taxon>Microbacteriaceae</taxon>
        <taxon>Frondihabitans</taxon>
    </lineage>
</organism>
<dbReference type="Pfam" id="PF17900">
    <property type="entry name" value="Peptidase_M1_N"/>
    <property type="match status" value="1"/>
</dbReference>
<dbReference type="Proteomes" id="UP000280008">
    <property type="component" value="Unassembled WGS sequence"/>
</dbReference>
<dbReference type="GO" id="GO:0008270">
    <property type="term" value="F:zinc ion binding"/>
    <property type="evidence" value="ECO:0007669"/>
    <property type="project" value="InterPro"/>
</dbReference>
<dbReference type="InterPro" id="IPR012778">
    <property type="entry name" value="Pept_M1_aminopeptidase"/>
</dbReference>
<keyword evidence="8" id="KW-0479">Metal-binding</keyword>
<keyword evidence="11" id="KW-0482">Metalloprotease</keyword>
<dbReference type="GO" id="GO:0070006">
    <property type="term" value="F:metalloaminopeptidase activity"/>
    <property type="evidence" value="ECO:0007669"/>
    <property type="project" value="TreeGrafter"/>
</dbReference>
<dbReference type="GO" id="GO:0043171">
    <property type="term" value="P:peptide catabolic process"/>
    <property type="evidence" value="ECO:0007669"/>
    <property type="project" value="TreeGrafter"/>
</dbReference>
<keyword evidence="7" id="KW-0645">Protease</keyword>
<comment type="cofactor">
    <cofactor evidence="2">
        <name>Zn(2+)</name>
        <dbReference type="ChEBI" id="CHEBI:29105"/>
    </cofactor>
</comment>
<protein>
    <recommendedName>
        <fullName evidence="5">Aminopeptidase N</fullName>
        <ecNumber evidence="4">3.4.11.2</ecNumber>
    </recommendedName>
    <alternativeName>
        <fullName evidence="12">Alanine aminopeptidase</fullName>
    </alternativeName>
    <alternativeName>
        <fullName evidence="13">Lysyl aminopeptidase</fullName>
    </alternativeName>
</protein>
<dbReference type="FunFam" id="2.60.40.1730:FF:000010">
    <property type="entry name" value="Putative aminopeptidase N"/>
    <property type="match status" value="1"/>
</dbReference>
<dbReference type="CDD" id="cd09602">
    <property type="entry name" value="M1_APN"/>
    <property type="match status" value="1"/>
</dbReference>
<dbReference type="GO" id="GO:0042277">
    <property type="term" value="F:peptide binding"/>
    <property type="evidence" value="ECO:0007669"/>
    <property type="project" value="TreeGrafter"/>
</dbReference>
<dbReference type="NCBIfam" id="TIGR02412">
    <property type="entry name" value="pepN_strep_liv"/>
    <property type="match status" value="1"/>
</dbReference>
<dbReference type="InterPro" id="IPR014782">
    <property type="entry name" value="Peptidase_M1_dom"/>
</dbReference>
<evidence type="ECO:0000256" key="8">
    <source>
        <dbReference type="ARBA" id="ARBA00022723"/>
    </source>
</evidence>
<dbReference type="PRINTS" id="PR00756">
    <property type="entry name" value="ALADIPTASE"/>
</dbReference>
<dbReference type="InterPro" id="IPR045357">
    <property type="entry name" value="Aminopeptidase_N-like_N"/>
</dbReference>
<evidence type="ECO:0000259" key="15">
    <source>
        <dbReference type="Pfam" id="PF11838"/>
    </source>
</evidence>
<proteinExistence type="inferred from homology"/>
<comment type="caution">
    <text evidence="17">The sequence shown here is derived from an EMBL/GenBank/DDBJ whole genome shotgun (WGS) entry which is preliminary data.</text>
</comment>
<keyword evidence="9" id="KW-0378">Hydrolase</keyword>
<dbReference type="SUPFAM" id="SSF55486">
    <property type="entry name" value="Metalloproteases ('zincins'), catalytic domain"/>
    <property type="match status" value="1"/>
</dbReference>
<evidence type="ECO:0000259" key="16">
    <source>
        <dbReference type="Pfam" id="PF17900"/>
    </source>
</evidence>
<dbReference type="InterPro" id="IPR024571">
    <property type="entry name" value="ERAP1-like_C_dom"/>
</dbReference>
<evidence type="ECO:0000256" key="10">
    <source>
        <dbReference type="ARBA" id="ARBA00022833"/>
    </source>
</evidence>
<keyword evidence="18" id="KW-1185">Reference proteome</keyword>
<evidence type="ECO:0000256" key="5">
    <source>
        <dbReference type="ARBA" id="ARBA00015611"/>
    </source>
</evidence>
<comment type="catalytic activity">
    <reaction evidence="1">
        <text>Release of an N-terminal amino acid, Xaa-|-Yaa- from a peptide, amide or arylamide. Xaa is preferably Ala, but may be most amino acids including Pro (slow action). When a terminal hydrophobic residue is followed by a prolyl residue, the two may be released as an intact Xaa-Pro dipeptide.</text>
        <dbReference type="EC" id="3.4.11.2"/>
    </reaction>
</comment>
<dbReference type="GO" id="GO:0016285">
    <property type="term" value="F:alanyl aminopeptidase activity"/>
    <property type="evidence" value="ECO:0007669"/>
    <property type="project" value="UniProtKB-EC"/>
</dbReference>
<evidence type="ECO:0000256" key="12">
    <source>
        <dbReference type="ARBA" id="ARBA00029811"/>
    </source>
</evidence>
<evidence type="ECO:0000256" key="1">
    <source>
        <dbReference type="ARBA" id="ARBA00000098"/>
    </source>
</evidence>
<dbReference type="InterPro" id="IPR042097">
    <property type="entry name" value="Aminopeptidase_N-like_N_sf"/>
</dbReference>
<dbReference type="InterPro" id="IPR050344">
    <property type="entry name" value="Peptidase_M1_aminopeptidases"/>
</dbReference>
<dbReference type="EMBL" id="RBKS01000001">
    <property type="protein sequence ID" value="RKR73574.1"/>
    <property type="molecule type" value="Genomic_DNA"/>
</dbReference>
<dbReference type="Pfam" id="PF11838">
    <property type="entry name" value="ERAP1_C"/>
    <property type="match status" value="1"/>
</dbReference>
<dbReference type="AlphaFoldDB" id="A0A495IC41"/>
<accession>A0A495IC41</accession>
<evidence type="ECO:0000256" key="9">
    <source>
        <dbReference type="ARBA" id="ARBA00022801"/>
    </source>
</evidence>
<name>A0A495IC41_9MICO</name>
<feature type="domain" description="ERAP1-like C-terminal" evidence="15">
    <location>
        <begin position="530"/>
        <end position="843"/>
    </location>
</feature>
<dbReference type="PANTHER" id="PTHR11533">
    <property type="entry name" value="PROTEASE M1 ZINC METALLOPROTEASE"/>
    <property type="match status" value="1"/>
</dbReference>
<dbReference type="Gene3D" id="2.60.40.1730">
    <property type="entry name" value="tricorn interacting facor f3 domain"/>
    <property type="match status" value="1"/>
</dbReference>
<dbReference type="GO" id="GO:0005737">
    <property type="term" value="C:cytoplasm"/>
    <property type="evidence" value="ECO:0007669"/>
    <property type="project" value="TreeGrafter"/>
</dbReference>
<evidence type="ECO:0000256" key="2">
    <source>
        <dbReference type="ARBA" id="ARBA00001947"/>
    </source>
</evidence>
<dbReference type="GO" id="GO:0016020">
    <property type="term" value="C:membrane"/>
    <property type="evidence" value="ECO:0007669"/>
    <property type="project" value="TreeGrafter"/>
</dbReference>
<dbReference type="RefSeq" id="WP_121368427.1">
    <property type="nucleotide sequence ID" value="NZ_RBKS01000001.1"/>
</dbReference>
<dbReference type="EC" id="3.4.11.2" evidence="4"/>
<sequence length="851" mass="92205">MAAATNLNRTETRERRAILDVEAYEIDLDLTRGDEVFGSTTRVRFTATPGSSTFIDALAERVTGIVVNGELIDPATAWDGSRIALTDLEASNDIEVVGEFAYTNTGEGLHRFVDPADGEVYLYTQYAIPDSRRVFTVFEQPDLKATFRYTVTAPTAWEVVSTQPTPEPDDHGDGRATWRFEPTPRLASYATALVAGPYAVTRASLTSVDGREIPLGLLIRRSLAEFADADEFFDVTRRGFAYYEQKFDRAYPFDKYDQIYAPEMNFGAMENAGAVTFNEKFVFRGPVSDAAREQKAVTILHELAHMWFGDLVTMKWWNDLWLNESFADWASAAAATEATDWTTAWTSFHIARKSWGYQQDQLPSTHPVMATIDDLDDVQSNVDGITYAKGASVLKQLVAWVGADAFDAGVAAYFAAHAFGSTELSDLVAELEKASGRDLGEWSTLWLETAGVATLRPEVEVDDDGVITSFAITQTAPADHPTLRPHRIAVGVYDHAAAGSDLVRAHRVEVDIDGARTDVPDLVGVDRGALVLLNDDDLTYAKIRLDPASLETATRSLSSIADPLARALVWGALWDTARDAELAPTDYVRTVLAHLGAETNSAILRTTLAQLVRTVRTYVEPSRRAALRDEVASSLWSAAAASPAGSDGQLQFVSAFAEVASAPEHAERLRRLLDGDLTLDGLTIDSDLRWQLLTGLVAAGGADETEIDALLAGDTTATGLQAAARARAAIPTTPAKRRALAMVVGDAGVSNGIVRAAAQGFSRADDPEILRPLIGFALAGFSRVWESRGIWVGSEFAEGFWPAALADRALADAGVQWLAEHAGPSTPAALRRVMAENLDATRRALRAQAAD</sequence>
<dbReference type="PANTHER" id="PTHR11533:SF174">
    <property type="entry name" value="PUROMYCIN-SENSITIVE AMINOPEPTIDASE-RELATED"/>
    <property type="match status" value="1"/>
</dbReference>
<evidence type="ECO:0000256" key="7">
    <source>
        <dbReference type="ARBA" id="ARBA00022670"/>
    </source>
</evidence>
<dbReference type="SUPFAM" id="SSF63737">
    <property type="entry name" value="Leukotriene A4 hydrolase N-terminal domain"/>
    <property type="match status" value="1"/>
</dbReference>
<dbReference type="GO" id="GO:0006508">
    <property type="term" value="P:proteolysis"/>
    <property type="evidence" value="ECO:0007669"/>
    <property type="project" value="UniProtKB-KW"/>
</dbReference>
<evidence type="ECO:0000256" key="6">
    <source>
        <dbReference type="ARBA" id="ARBA00022438"/>
    </source>
</evidence>
<evidence type="ECO:0000256" key="4">
    <source>
        <dbReference type="ARBA" id="ARBA00012564"/>
    </source>
</evidence>
<feature type="domain" description="Aminopeptidase N-like N-terminal" evidence="16">
    <location>
        <begin position="99"/>
        <end position="189"/>
    </location>
</feature>
<dbReference type="OrthoDB" id="100605at2"/>
<gene>
    <name evidence="17" type="ORF">C8E83_0667</name>
</gene>
<comment type="similarity">
    <text evidence="3">Belongs to the peptidase M1 family.</text>
</comment>
<dbReference type="GO" id="GO:0005615">
    <property type="term" value="C:extracellular space"/>
    <property type="evidence" value="ECO:0007669"/>
    <property type="project" value="TreeGrafter"/>
</dbReference>
<reference evidence="17 18" key="1">
    <citation type="submission" date="2018-10" db="EMBL/GenBank/DDBJ databases">
        <title>Sequencing the genomes of 1000 actinobacteria strains.</title>
        <authorList>
            <person name="Klenk H.-P."/>
        </authorList>
    </citation>
    <scope>NUCLEOTIDE SEQUENCE [LARGE SCALE GENOMIC DNA]</scope>
    <source>
        <strain evidence="17 18">DSM 17894</strain>
    </source>
</reference>
<dbReference type="FunFam" id="1.10.390.10:FF:000004">
    <property type="entry name" value="Aminopeptidase N"/>
    <property type="match status" value="1"/>
</dbReference>
<evidence type="ECO:0000256" key="11">
    <source>
        <dbReference type="ARBA" id="ARBA00023049"/>
    </source>
</evidence>
<evidence type="ECO:0000256" key="13">
    <source>
        <dbReference type="ARBA" id="ARBA00031533"/>
    </source>
</evidence>
<dbReference type="Pfam" id="PF01433">
    <property type="entry name" value="Peptidase_M1"/>
    <property type="match status" value="1"/>
</dbReference>
<dbReference type="InterPro" id="IPR027268">
    <property type="entry name" value="Peptidase_M4/M1_CTD_sf"/>
</dbReference>
<dbReference type="InterPro" id="IPR001930">
    <property type="entry name" value="Peptidase_M1"/>
</dbReference>
<evidence type="ECO:0000313" key="18">
    <source>
        <dbReference type="Proteomes" id="UP000280008"/>
    </source>
</evidence>
<dbReference type="Gene3D" id="1.10.390.10">
    <property type="entry name" value="Neutral Protease Domain 2"/>
    <property type="match status" value="1"/>
</dbReference>
<feature type="domain" description="Peptidase M1 membrane alanine aminopeptidase" evidence="14">
    <location>
        <begin position="233"/>
        <end position="442"/>
    </location>
</feature>